<dbReference type="EMBL" id="ML119053">
    <property type="protein sequence ID" value="ROT40069.1"/>
    <property type="molecule type" value="Genomic_DNA"/>
</dbReference>
<name>A0A3N2PZW8_SODAK</name>
<evidence type="ECO:0000313" key="2">
    <source>
        <dbReference type="EMBL" id="ROT40069.1"/>
    </source>
</evidence>
<evidence type="ECO:0000313" key="3">
    <source>
        <dbReference type="Proteomes" id="UP000272025"/>
    </source>
</evidence>
<gene>
    <name evidence="2" type="ORF">SODALDRAFT_332228</name>
</gene>
<keyword evidence="3" id="KW-1185">Reference proteome</keyword>
<dbReference type="GeneID" id="39580128"/>
<evidence type="ECO:0000256" key="1">
    <source>
        <dbReference type="SAM" id="MobiDB-lite"/>
    </source>
</evidence>
<proteinExistence type="predicted"/>
<protein>
    <submittedName>
        <fullName evidence="2">Uncharacterized protein</fullName>
    </submittedName>
</protein>
<organism evidence="2 3">
    <name type="scientific">Sodiomyces alkalinus (strain CBS 110278 / VKM F-3762 / F11)</name>
    <name type="common">Alkaliphilic filamentous fungus</name>
    <dbReference type="NCBI Taxonomy" id="1314773"/>
    <lineage>
        <taxon>Eukaryota</taxon>
        <taxon>Fungi</taxon>
        <taxon>Dikarya</taxon>
        <taxon>Ascomycota</taxon>
        <taxon>Pezizomycotina</taxon>
        <taxon>Sordariomycetes</taxon>
        <taxon>Hypocreomycetidae</taxon>
        <taxon>Glomerellales</taxon>
        <taxon>Plectosphaerellaceae</taxon>
        <taxon>Sodiomyces</taxon>
    </lineage>
</organism>
<feature type="region of interest" description="Disordered" evidence="1">
    <location>
        <begin position="1"/>
        <end position="64"/>
    </location>
</feature>
<accession>A0A3N2PZW8</accession>
<feature type="compositionally biased region" description="Polar residues" evidence="1">
    <location>
        <begin position="1"/>
        <end position="11"/>
    </location>
</feature>
<dbReference type="Proteomes" id="UP000272025">
    <property type="component" value="Unassembled WGS sequence"/>
</dbReference>
<reference evidence="2 3" key="1">
    <citation type="journal article" date="2018" name="Mol. Ecol.">
        <title>The obligate alkalophilic soda-lake fungus Sodiomyces alkalinus has shifted to a protein diet.</title>
        <authorList>
            <person name="Grum-Grzhimaylo A.A."/>
            <person name="Falkoski D.L."/>
            <person name="van den Heuvel J."/>
            <person name="Valero-Jimenez C.A."/>
            <person name="Min B."/>
            <person name="Choi I.G."/>
            <person name="Lipzen A."/>
            <person name="Daum C.G."/>
            <person name="Aanen D.K."/>
            <person name="Tsang A."/>
            <person name="Henrissat B."/>
            <person name="Bilanenko E.N."/>
            <person name="de Vries R.P."/>
            <person name="van Kan J.A.L."/>
            <person name="Grigoriev I.V."/>
            <person name="Debets A.J.M."/>
        </authorList>
    </citation>
    <scope>NUCLEOTIDE SEQUENCE [LARGE SCALE GENOMIC DNA]</scope>
    <source>
        <strain evidence="2 3">F11</strain>
    </source>
</reference>
<dbReference type="AlphaFoldDB" id="A0A3N2PZW8"/>
<sequence>MQSKPTTSTLNLLLHREKRRRVKGQPTLSPSRKRENPVVSVASGYQSKPKRAYPVGSYRRKCSQ</sequence>
<dbReference type="RefSeq" id="XP_028467875.1">
    <property type="nucleotide sequence ID" value="XM_028611650.1"/>
</dbReference>